<dbReference type="PANTHER" id="PTHR37406">
    <property type="entry name" value="T4-TYPE LYSOZYME 1-RELATED"/>
    <property type="match status" value="1"/>
</dbReference>
<dbReference type="Proteomes" id="UP001499915">
    <property type="component" value="Unassembled WGS sequence"/>
</dbReference>
<keyword evidence="1" id="KW-0929">Antimicrobial</keyword>
<comment type="caution">
    <text evidence="3">The sequence shown here is derived from an EMBL/GenBank/DDBJ whole genome shotgun (WGS) entry which is preliminary data.</text>
</comment>
<dbReference type="InterPro" id="IPR023347">
    <property type="entry name" value="Lysozyme_dom_sf"/>
</dbReference>
<dbReference type="InterPro" id="IPR023346">
    <property type="entry name" value="Lysozyme-like_dom_sf"/>
</dbReference>
<evidence type="ECO:0000256" key="1">
    <source>
        <dbReference type="ARBA" id="ARBA00022529"/>
    </source>
</evidence>
<dbReference type="PANTHER" id="PTHR37406:SF1">
    <property type="entry name" value="T4-TYPE LYSOZYME 1-RELATED"/>
    <property type="match status" value="1"/>
</dbReference>
<keyword evidence="2" id="KW-0081">Bacteriolytic enzyme</keyword>
<gene>
    <name evidence="3" type="ORF">GCM10009104_27250</name>
</gene>
<dbReference type="RefSeq" id="WP_343806941.1">
    <property type="nucleotide sequence ID" value="NZ_BAAAET010000003.1"/>
</dbReference>
<sequence length="202" mass="23134">MNTHVPSLHRRLMRQLEQQEGRINHMYRDTRGFITVGVGHLLPYPHTAARLSFVHRDSGQAASDADIRTEFRHLLTRAYGQHLSANSFRPHTRLILPETRIDDLTRQHIKTFTKELGSLYGQAELAAMPEPVQLALYDMIFNLGRPKLEHGFPRFNQHIRNGNWAAAARESHRKGISEARNLHVQELLSGKVHQQDTTQAAT</sequence>
<accession>A0ABN1I8T7</accession>
<evidence type="ECO:0000313" key="3">
    <source>
        <dbReference type="EMBL" id="GAA0697496.1"/>
    </source>
</evidence>
<dbReference type="EMBL" id="BAAAET010000003">
    <property type="protein sequence ID" value="GAA0697496.1"/>
    <property type="molecule type" value="Genomic_DNA"/>
</dbReference>
<organism evidence="3 4">
    <name type="scientific">Marinobacterium maritimum</name>
    <dbReference type="NCBI Taxonomy" id="500162"/>
    <lineage>
        <taxon>Bacteria</taxon>
        <taxon>Pseudomonadati</taxon>
        <taxon>Pseudomonadota</taxon>
        <taxon>Gammaproteobacteria</taxon>
        <taxon>Oceanospirillales</taxon>
        <taxon>Oceanospirillaceae</taxon>
        <taxon>Marinobacterium</taxon>
    </lineage>
</organism>
<evidence type="ECO:0008006" key="5">
    <source>
        <dbReference type="Google" id="ProtNLM"/>
    </source>
</evidence>
<proteinExistence type="predicted"/>
<name>A0ABN1I8T7_9GAMM</name>
<dbReference type="InterPro" id="IPR052619">
    <property type="entry name" value="Phage_lysozyme-like"/>
</dbReference>
<dbReference type="SUPFAM" id="SSF53955">
    <property type="entry name" value="Lysozyme-like"/>
    <property type="match status" value="1"/>
</dbReference>
<protein>
    <recommendedName>
        <fullName evidence="5">Lysozyme</fullName>
    </recommendedName>
</protein>
<dbReference type="Gene3D" id="1.10.530.40">
    <property type="match status" value="1"/>
</dbReference>
<evidence type="ECO:0000256" key="2">
    <source>
        <dbReference type="ARBA" id="ARBA00022638"/>
    </source>
</evidence>
<evidence type="ECO:0000313" key="4">
    <source>
        <dbReference type="Proteomes" id="UP001499915"/>
    </source>
</evidence>
<keyword evidence="4" id="KW-1185">Reference proteome</keyword>
<reference evidence="3 4" key="1">
    <citation type="journal article" date="2019" name="Int. J. Syst. Evol. Microbiol.">
        <title>The Global Catalogue of Microorganisms (GCM) 10K type strain sequencing project: providing services to taxonomists for standard genome sequencing and annotation.</title>
        <authorList>
            <consortium name="The Broad Institute Genomics Platform"/>
            <consortium name="The Broad Institute Genome Sequencing Center for Infectious Disease"/>
            <person name="Wu L."/>
            <person name="Ma J."/>
        </authorList>
    </citation>
    <scope>NUCLEOTIDE SEQUENCE [LARGE SCALE GENOMIC DNA]</scope>
    <source>
        <strain evidence="3 4">JCM 15134</strain>
    </source>
</reference>